<gene>
    <name evidence="2" type="ORF">Taro_011807</name>
</gene>
<dbReference type="Proteomes" id="UP000652761">
    <property type="component" value="Unassembled WGS sequence"/>
</dbReference>
<dbReference type="InterPro" id="IPR002083">
    <property type="entry name" value="MATH/TRAF_dom"/>
</dbReference>
<feature type="domain" description="MATH" evidence="1">
    <location>
        <begin position="150"/>
        <end position="248"/>
    </location>
</feature>
<comment type="caution">
    <text evidence="2">The sequence shown here is derived from an EMBL/GenBank/DDBJ whole genome shotgun (WGS) entry which is preliminary data.</text>
</comment>
<reference evidence="2" key="1">
    <citation type="submission" date="2017-07" db="EMBL/GenBank/DDBJ databases">
        <title>Taro Niue Genome Assembly and Annotation.</title>
        <authorList>
            <person name="Atibalentja N."/>
            <person name="Keating K."/>
            <person name="Fields C.J."/>
        </authorList>
    </citation>
    <scope>NUCLEOTIDE SEQUENCE</scope>
    <source>
        <strain evidence="2">Niue_2</strain>
        <tissue evidence="2">Leaf</tissue>
    </source>
</reference>
<dbReference type="SUPFAM" id="SSF49599">
    <property type="entry name" value="TRAF domain-like"/>
    <property type="match status" value="1"/>
</dbReference>
<protein>
    <recommendedName>
        <fullName evidence="1">MATH domain-containing protein</fullName>
    </recommendedName>
</protein>
<dbReference type="InterPro" id="IPR008974">
    <property type="entry name" value="TRAF-like"/>
</dbReference>
<accession>A0A843U2E7</accession>
<dbReference type="PROSITE" id="PS50144">
    <property type="entry name" value="MATH"/>
    <property type="match status" value="1"/>
</dbReference>
<dbReference type="AlphaFoldDB" id="A0A843U2E7"/>
<sequence length="248" mass="28453">MLSSTWCPYKRVPILTTGWILQPGTPSTWLRGLLYCEGRHIRKKLALNLGRVEVDGDKSYLSLFLALLDAASPLPLHIEVVLESSILDENYSQRMMHRFQQSKSEECCPYLISLETLKCPSSVFLVAEIIDVLIHLEEDVFLSPKPDNSSLAHTWKIDGFSKLTKQIYLSGPFLYNDHIWYLRLDRCSKGEDKSISLFLTLDDASTLGLSVKIHAEYYIDWVDQIKGKNHQRKGTNMFSEVQLFYFGV</sequence>
<dbReference type="Gene3D" id="2.60.210.10">
    <property type="entry name" value="Apoptosis, Tumor Necrosis Factor Receptor Associated Protein 2, Chain A"/>
    <property type="match status" value="2"/>
</dbReference>
<dbReference type="OrthoDB" id="1093087at2759"/>
<dbReference type="CDD" id="cd00121">
    <property type="entry name" value="MATH"/>
    <property type="match status" value="1"/>
</dbReference>
<dbReference type="EMBL" id="NMUH01000451">
    <property type="protein sequence ID" value="MQL79382.1"/>
    <property type="molecule type" value="Genomic_DNA"/>
</dbReference>
<dbReference type="PANTHER" id="PTHR46162">
    <property type="entry name" value="TRAF-LIKE FAMILY PROTEIN"/>
    <property type="match status" value="1"/>
</dbReference>
<organism evidence="2 3">
    <name type="scientific">Colocasia esculenta</name>
    <name type="common">Wild taro</name>
    <name type="synonym">Arum esculentum</name>
    <dbReference type="NCBI Taxonomy" id="4460"/>
    <lineage>
        <taxon>Eukaryota</taxon>
        <taxon>Viridiplantae</taxon>
        <taxon>Streptophyta</taxon>
        <taxon>Embryophyta</taxon>
        <taxon>Tracheophyta</taxon>
        <taxon>Spermatophyta</taxon>
        <taxon>Magnoliopsida</taxon>
        <taxon>Liliopsida</taxon>
        <taxon>Araceae</taxon>
        <taxon>Aroideae</taxon>
        <taxon>Colocasieae</taxon>
        <taxon>Colocasia</taxon>
    </lineage>
</organism>
<evidence type="ECO:0000313" key="3">
    <source>
        <dbReference type="Proteomes" id="UP000652761"/>
    </source>
</evidence>
<evidence type="ECO:0000259" key="1">
    <source>
        <dbReference type="PROSITE" id="PS50144"/>
    </source>
</evidence>
<evidence type="ECO:0000313" key="2">
    <source>
        <dbReference type="EMBL" id="MQL79382.1"/>
    </source>
</evidence>
<proteinExistence type="predicted"/>
<name>A0A843U2E7_COLES</name>
<dbReference type="PANTHER" id="PTHR46162:SF2">
    <property type="entry name" value="ANKYRIN REPEAT-CONTAINING PROTEIN-RELATED"/>
    <property type="match status" value="1"/>
</dbReference>
<keyword evidence="3" id="KW-1185">Reference proteome</keyword>
<dbReference type="Pfam" id="PF22486">
    <property type="entry name" value="MATH_2"/>
    <property type="match status" value="1"/>
</dbReference>